<dbReference type="EMBL" id="CM023491">
    <property type="protein sequence ID" value="KAH6940693.1"/>
    <property type="molecule type" value="Genomic_DNA"/>
</dbReference>
<accession>A0ACB7T0Q6</accession>
<name>A0ACB7T0Q6_HYAAI</name>
<keyword evidence="2" id="KW-1185">Reference proteome</keyword>
<reference evidence="1" key="1">
    <citation type="submission" date="2020-05" db="EMBL/GenBank/DDBJ databases">
        <title>Large-scale comparative analyses of tick genomes elucidate their genetic diversity and vector capacities.</title>
        <authorList>
            <person name="Jia N."/>
            <person name="Wang J."/>
            <person name="Shi W."/>
            <person name="Du L."/>
            <person name="Sun Y."/>
            <person name="Zhan W."/>
            <person name="Jiang J."/>
            <person name="Wang Q."/>
            <person name="Zhang B."/>
            <person name="Ji P."/>
            <person name="Sakyi L.B."/>
            <person name="Cui X."/>
            <person name="Yuan T."/>
            <person name="Jiang B."/>
            <person name="Yang W."/>
            <person name="Lam T.T.-Y."/>
            <person name="Chang Q."/>
            <person name="Ding S."/>
            <person name="Wang X."/>
            <person name="Zhu J."/>
            <person name="Ruan X."/>
            <person name="Zhao L."/>
            <person name="Wei J."/>
            <person name="Que T."/>
            <person name="Du C."/>
            <person name="Cheng J."/>
            <person name="Dai P."/>
            <person name="Han X."/>
            <person name="Huang E."/>
            <person name="Gao Y."/>
            <person name="Liu J."/>
            <person name="Shao H."/>
            <person name="Ye R."/>
            <person name="Li L."/>
            <person name="Wei W."/>
            <person name="Wang X."/>
            <person name="Wang C."/>
            <person name="Yang T."/>
            <person name="Huo Q."/>
            <person name="Li W."/>
            <person name="Guo W."/>
            <person name="Chen H."/>
            <person name="Zhou L."/>
            <person name="Ni X."/>
            <person name="Tian J."/>
            <person name="Zhou Y."/>
            <person name="Sheng Y."/>
            <person name="Liu T."/>
            <person name="Pan Y."/>
            <person name="Xia L."/>
            <person name="Li J."/>
            <person name="Zhao F."/>
            <person name="Cao W."/>
        </authorList>
    </citation>
    <scope>NUCLEOTIDE SEQUENCE</scope>
    <source>
        <strain evidence="1">Hyas-2018</strain>
    </source>
</reference>
<proteinExistence type="predicted"/>
<comment type="caution">
    <text evidence="1">The sequence shown here is derived from an EMBL/GenBank/DDBJ whole genome shotgun (WGS) entry which is preliminary data.</text>
</comment>
<organism evidence="1 2">
    <name type="scientific">Hyalomma asiaticum</name>
    <name type="common">Tick</name>
    <dbReference type="NCBI Taxonomy" id="266040"/>
    <lineage>
        <taxon>Eukaryota</taxon>
        <taxon>Metazoa</taxon>
        <taxon>Ecdysozoa</taxon>
        <taxon>Arthropoda</taxon>
        <taxon>Chelicerata</taxon>
        <taxon>Arachnida</taxon>
        <taxon>Acari</taxon>
        <taxon>Parasitiformes</taxon>
        <taxon>Ixodida</taxon>
        <taxon>Ixodoidea</taxon>
        <taxon>Ixodidae</taxon>
        <taxon>Hyalomminae</taxon>
        <taxon>Hyalomma</taxon>
    </lineage>
</organism>
<gene>
    <name evidence="1" type="ORF">HPB50_005252</name>
</gene>
<sequence>MTWYDLSSFVDHREHLLEEAFGALSPDELNILTPVELQRAAAPRSGAIYFTFSMRLYLRLEYYFYYYHHKCIRELRP</sequence>
<dbReference type="Proteomes" id="UP000821845">
    <property type="component" value="Chromosome 11"/>
</dbReference>
<protein>
    <submittedName>
        <fullName evidence="1">Uncharacterized protein</fullName>
    </submittedName>
</protein>
<evidence type="ECO:0000313" key="2">
    <source>
        <dbReference type="Proteomes" id="UP000821845"/>
    </source>
</evidence>
<evidence type="ECO:0000313" key="1">
    <source>
        <dbReference type="EMBL" id="KAH6940693.1"/>
    </source>
</evidence>